<dbReference type="SUPFAM" id="SSF50891">
    <property type="entry name" value="Cyclophilin-like"/>
    <property type="match status" value="1"/>
</dbReference>
<dbReference type="Pfam" id="PF04641">
    <property type="entry name" value="Rtf2"/>
    <property type="match status" value="1"/>
</dbReference>
<accession>A0ABQ8UPY4</accession>
<evidence type="ECO:0000313" key="7">
    <source>
        <dbReference type="Proteomes" id="UP001141327"/>
    </source>
</evidence>
<name>A0ABQ8UPY4_9EUKA</name>
<feature type="domain" description="U-box" evidence="5">
    <location>
        <begin position="35"/>
        <end position="108"/>
    </location>
</feature>
<dbReference type="PROSITE" id="PS51698">
    <property type="entry name" value="U_BOX"/>
    <property type="match status" value="1"/>
</dbReference>
<evidence type="ECO:0000313" key="6">
    <source>
        <dbReference type="EMBL" id="KAJ4461230.1"/>
    </source>
</evidence>
<comment type="similarity">
    <text evidence="2">Belongs to the cyclophilin-type PPIase family. PPIL2 subfamily.</text>
</comment>
<keyword evidence="6" id="KW-0413">Isomerase</keyword>
<comment type="caution">
    <text evidence="6">The sequence shown here is derived from an EMBL/GenBank/DDBJ whole genome shotgun (WGS) entry which is preliminary data.</text>
</comment>
<protein>
    <submittedName>
        <fullName evidence="6">Peptidyl-prolyl cis-trans isomerase 4</fullName>
    </submittedName>
</protein>
<feature type="domain" description="PPIase cyclophilin-type" evidence="4">
    <location>
        <begin position="284"/>
        <end position="328"/>
    </location>
</feature>
<dbReference type="Gene3D" id="3.30.40.10">
    <property type="entry name" value="Zinc/RING finger domain, C3HC4 (zinc finger)"/>
    <property type="match status" value="1"/>
</dbReference>
<reference evidence="6" key="1">
    <citation type="journal article" date="2022" name="bioRxiv">
        <title>Genomics of Preaxostyla Flagellates Illuminates Evolutionary Transitions and the Path Towards Mitochondrial Loss.</title>
        <authorList>
            <person name="Novak L.V.F."/>
            <person name="Treitli S.C."/>
            <person name="Pyrih J."/>
            <person name="Halakuc P."/>
            <person name="Pipaliya S.V."/>
            <person name="Vacek V."/>
            <person name="Brzon O."/>
            <person name="Soukal P."/>
            <person name="Eme L."/>
            <person name="Dacks J.B."/>
            <person name="Karnkowska A."/>
            <person name="Elias M."/>
            <person name="Hampl V."/>
        </authorList>
    </citation>
    <scope>NUCLEOTIDE SEQUENCE</scope>
    <source>
        <strain evidence="6">RCP-MX</strain>
    </source>
</reference>
<organism evidence="6 7">
    <name type="scientific">Paratrimastix pyriformis</name>
    <dbReference type="NCBI Taxonomy" id="342808"/>
    <lineage>
        <taxon>Eukaryota</taxon>
        <taxon>Metamonada</taxon>
        <taxon>Preaxostyla</taxon>
        <taxon>Paratrimastigidae</taxon>
        <taxon>Paratrimastix</taxon>
    </lineage>
</organism>
<evidence type="ECO:0000259" key="4">
    <source>
        <dbReference type="PROSITE" id="PS50072"/>
    </source>
</evidence>
<dbReference type="InterPro" id="IPR002130">
    <property type="entry name" value="Cyclophilin-type_PPIase_dom"/>
</dbReference>
<dbReference type="PANTHER" id="PTHR45625">
    <property type="entry name" value="PEPTIDYL-PROLYL CIS-TRANS ISOMERASE-RELATED"/>
    <property type="match status" value="1"/>
</dbReference>
<dbReference type="PROSITE" id="PS50072">
    <property type="entry name" value="CSA_PPIASE_2"/>
    <property type="match status" value="1"/>
</dbReference>
<comment type="subcellular location">
    <subcellularLocation>
        <location evidence="1">Nucleus</location>
    </subcellularLocation>
</comment>
<keyword evidence="3" id="KW-0539">Nucleus</keyword>
<dbReference type="InterPro" id="IPR044666">
    <property type="entry name" value="Cyclophilin_A-like"/>
</dbReference>
<dbReference type="Gene3D" id="2.40.100.10">
    <property type="entry name" value="Cyclophilin-like"/>
    <property type="match status" value="1"/>
</dbReference>
<dbReference type="InterPro" id="IPR026951">
    <property type="entry name" value="PPIL2_U-box_dom"/>
</dbReference>
<dbReference type="GO" id="GO:0016853">
    <property type="term" value="F:isomerase activity"/>
    <property type="evidence" value="ECO:0007669"/>
    <property type="project" value="UniProtKB-KW"/>
</dbReference>
<dbReference type="Proteomes" id="UP001141327">
    <property type="component" value="Unassembled WGS sequence"/>
</dbReference>
<evidence type="ECO:0000256" key="3">
    <source>
        <dbReference type="ARBA" id="ARBA00023242"/>
    </source>
</evidence>
<dbReference type="InterPro" id="IPR013083">
    <property type="entry name" value="Znf_RING/FYVE/PHD"/>
</dbReference>
<dbReference type="Pfam" id="PF00160">
    <property type="entry name" value="Pro_isomerase"/>
    <property type="match status" value="1"/>
</dbReference>
<dbReference type="PANTHER" id="PTHR45625:SF1">
    <property type="entry name" value="RING-TYPE E3 UBIQUITIN-PROTEIN LIGASE PPIL2"/>
    <property type="match status" value="1"/>
</dbReference>
<gene>
    <name evidence="6" type="ORF">PAPYR_2259</name>
</gene>
<dbReference type="InterPro" id="IPR029000">
    <property type="entry name" value="Cyclophilin-like_dom_sf"/>
</dbReference>
<dbReference type="CDD" id="cd16663">
    <property type="entry name" value="RING-Ubox_PPIL2"/>
    <property type="match status" value="1"/>
</dbReference>
<sequence>MGRSKALNQKSYIKASEWKNDFGGFKGPQQGETFEALPFYCCCLSLQPFREPVCTNSGHIFDKENIYEWIREHHNHPVTGQPLEIRDLFPLHFHKNADGQFQCPATFKVFTPHTHIVAIKTSGHVYSWDAIQQLNIEPQHWKCLMSGTDFTREDIIHIQDPHNLEQRNAQNFQCHRKPIEKEAKPIIAADPTTQRILEALEKKRAEKDSMLSEKQRLDRIIGEQEAQEAAERAIEYVGKGTVEYARGPSMLAASFTSTAMTPHLAVATPKRIREITEKGFVRLETTHGPLNLELRADLVPKTCENFLLLCERGAYDGVIFHRLIKGFMATAWGNEMCASVYVCVSWDGMGVGISRLAPCPALAAHAPVAPPPNRTER</sequence>
<keyword evidence="7" id="KW-1185">Reference proteome</keyword>
<dbReference type="SUPFAM" id="SSF57850">
    <property type="entry name" value="RING/U-box"/>
    <property type="match status" value="1"/>
</dbReference>
<evidence type="ECO:0000256" key="2">
    <source>
        <dbReference type="ARBA" id="ARBA00007930"/>
    </source>
</evidence>
<proteinExistence type="inferred from homology"/>
<dbReference type="SMART" id="SM00504">
    <property type="entry name" value="Ubox"/>
    <property type="match status" value="1"/>
</dbReference>
<evidence type="ECO:0000256" key="1">
    <source>
        <dbReference type="ARBA" id="ARBA00004123"/>
    </source>
</evidence>
<dbReference type="EMBL" id="JAPMOS010000008">
    <property type="protein sequence ID" value="KAJ4461230.1"/>
    <property type="molecule type" value="Genomic_DNA"/>
</dbReference>
<dbReference type="InterPro" id="IPR003613">
    <property type="entry name" value="Ubox_domain"/>
</dbReference>
<evidence type="ECO:0000259" key="5">
    <source>
        <dbReference type="PROSITE" id="PS51698"/>
    </source>
</evidence>